<dbReference type="OMA" id="CDSCNIR"/>
<dbReference type="FunFam" id="1.10.340.70:FF:000001">
    <property type="entry name" value="Retrovirus-related Pol polyprotein from transposon gypsy-like Protein"/>
    <property type="match status" value="1"/>
</dbReference>
<dbReference type="EMBL" id="KQ971339">
    <property type="protein sequence ID" value="EFA02759.2"/>
    <property type="molecule type" value="Genomic_DNA"/>
</dbReference>
<protein>
    <recommendedName>
        <fullName evidence="1">RNA-directed DNA polymerase</fullName>
        <ecNumber evidence="1">2.7.7.49</ecNumber>
    </recommendedName>
</protein>
<proteinExistence type="predicted"/>
<dbReference type="Gene3D" id="2.30.30.850">
    <property type="match status" value="1"/>
</dbReference>
<dbReference type="Gene3D" id="1.10.340.70">
    <property type="match status" value="1"/>
</dbReference>
<dbReference type="PANTHER" id="PTHR37984">
    <property type="entry name" value="PROTEIN CBG26694"/>
    <property type="match status" value="1"/>
</dbReference>
<dbReference type="PANTHER" id="PTHR37984:SF15">
    <property type="entry name" value="INTEGRASE CATALYTIC DOMAIN-CONTAINING PROTEIN"/>
    <property type="match status" value="1"/>
</dbReference>
<keyword evidence="6" id="KW-1185">Reference proteome</keyword>
<dbReference type="AlphaFoldDB" id="D2A2Q2"/>
<evidence type="ECO:0000313" key="6">
    <source>
        <dbReference type="Proteomes" id="UP000007266"/>
    </source>
</evidence>
<dbReference type="Pfam" id="PF22938">
    <property type="entry name" value="Integrase_p58_C"/>
    <property type="match status" value="1"/>
</dbReference>
<evidence type="ECO:0000259" key="3">
    <source>
        <dbReference type="Pfam" id="PF17921"/>
    </source>
</evidence>
<organism evidence="5 6">
    <name type="scientific">Tribolium castaneum</name>
    <name type="common">Red flour beetle</name>
    <dbReference type="NCBI Taxonomy" id="7070"/>
    <lineage>
        <taxon>Eukaryota</taxon>
        <taxon>Metazoa</taxon>
        <taxon>Ecdysozoa</taxon>
        <taxon>Arthropoda</taxon>
        <taxon>Hexapoda</taxon>
        <taxon>Insecta</taxon>
        <taxon>Pterygota</taxon>
        <taxon>Neoptera</taxon>
        <taxon>Endopterygota</taxon>
        <taxon>Coleoptera</taxon>
        <taxon>Polyphaga</taxon>
        <taxon>Cucujiformia</taxon>
        <taxon>Tenebrionidae</taxon>
        <taxon>Tenebrionidae incertae sedis</taxon>
        <taxon>Tribolium</taxon>
    </lineage>
</organism>
<dbReference type="Proteomes" id="UP000007266">
    <property type="component" value="Linkage group 4"/>
</dbReference>
<feature type="compositionally biased region" description="Low complexity" evidence="2">
    <location>
        <begin position="363"/>
        <end position="376"/>
    </location>
</feature>
<evidence type="ECO:0000313" key="5">
    <source>
        <dbReference type="EMBL" id="EFA02759.2"/>
    </source>
</evidence>
<dbReference type="Pfam" id="PF17921">
    <property type="entry name" value="Integrase_H2C2"/>
    <property type="match status" value="1"/>
</dbReference>
<evidence type="ECO:0000256" key="2">
    <source>
        <dbReference type="SAM" id="MobiDB-lite"/>
    </source>
</evidence>
<sequence length="434" mass="50612">KQHHVDAFTRLEYPQEEMSIQAIQQDCTPIIYNLEEIKKAQSEDKDIQSLLVQEGYYQSPNGLCYKERLDGERHDKLLVPKTMQRRILQLYHDSPFMAHGGRTKTTELLKREFYWKGMTEAVRKYCEGCDSCNIRKNHPIPAAEMQSMPVPTCTFGLVSMDIVGPFNVTSSGNKYILTCMDYLTRDMELPFHTLIKPDRVRYNLDSHYPEELMARMKKALLQAADYSNFKLRDRLNKNRKLRDFQIGDRVYLYTPAVKGKKLASKFYPKWTGPFRIIAQTCPVNYKIKEIGGVKELLVHADRMKPWKTNQQELQRNQQEETPIQVTKPESSDDEDQTDPPEVPDHYHLGTWYPFREEDGDDPTTSSSQFTGTSTITDLEWDGQYDYGHHDELTSEDEYEDAIDYAGDTVNQENPHHTRSRGNVLEHPWVLRRAI</sequence>
<feature type="non-terminal residue" evidence="5">
    <location>
        <position position="1"/>
    </location>
</feature>
<dbReference type="GO" id="GO:0003964">
    <property type="term" value="F:RNA-directed DNA polymerase activity"/>
    <property type="evidence" value="ECO:0007669"/>
    <property type="project" value="UniProtKB-EC"/>
</dbReference>
<dbReference type="InParanoid" id="D2A2Q2"/>
<dbReference type="HOGENOM" id="CLU_1121366_0_0_1"/>
<gene>
    <name evidence="5" type="primary">GLEAN_08492</name>
    <name evidence="5" type="ORF">TcasGA2_TC008492</name>
</gene>
<feature type="region of interest" description="Disordered" evidence="2">
    <location>
        <begin position="310"/>
        <end position="376"/>
    </location>
</feature>
<dbReference type="EC" id="2.7.7.49" evidence="1"/>
<reference evidence="5 6" key="1">
    <citation type="journal article" date="2008" name="Nature">
        <title>The genome of the model beetle and pest Tribolium castaneum.</title>
        <authorList>
            <consortium name="Tribolium Genome Sequencing Consortium"/>
            <person name="Richards S."/>
            <person name="Gibbs R.A."/>
            <person name="Weinstock G.M."/>
            <person name="Brown S.J."/>
            <person name="Denell R."/>
            <person name="Beeman R.W."/>
            <person name="Gibbs R."/>
            <person name="Beeman R.W."/>
            <person name="Brown S.J."/>
            <person name="Bucher G."/>
            <person name="Friedrich M."/>
            <person name="Grimmelikhuijzen C.J."/>
            <person name="Klingler M."/>
            <person name="Lorenzen M."/>
            <person name="Richards S."/>
            <person name="Roth S."/>
            <person name="Schroder R."/>
            <person name="Tautz D."/>
            <person name="Zdobnov E.M."/>
            <person name="Muzny D."/>
            <person name="Gibbs R.A."/>
            <person name="Weinstock G.M."/>
            <person name="Attaway T."/>
            <person name="Bell S."/>
            <person name="Buhay C.J."/>
            <person name="Chandrabose M.N."/>
            <person name="Chavez D."/>
            <person name="Clerk-Blankenburg K.P."/>
            <person name="Cree A."/>
            <person name="Dao M."/>
            <person name="Davis C."/>
            <person name="Chacko J."/>
            <person name="Dinh H."/>
            <person name="Dugan-Rocha S."/>
            <person name="Fowler G."/>
            <person name="Garner T.T."/>
            <person name="Garnes J."/>
            <person name="Gnirke A."/>
            <person name="Hawes A."/>
            <person name="Hernandez J."/>
            <person name="Hines S."/>
            <person name="Holder M."/>
            <person name="Hume J."/>
            <person name="Jhangiani S.N."/>
            <person name="Joshi V."/>
            <person name="Khan Z.M."/>
            <person name="Jackson L."/>
            <person name="Kovar C."/>
            <person name="Kowis A."/>
            <person name="Lee S."/>
            <person name="Lewis L.R."/>
            <person name="Margolis J."/>
            <person name="Morgan M."/>
            <person name="Nazareth L.V."/>
            <person name="Nguyen N."/>
            <person name="Okwuonu G."/>
            <person name="Parker D."/>
            <person name="Richards S."/>
            <person name="Ruiz S.J."/>
            <person name="Santibanez J."/>
            <person name="Savard J."/>
            <person name="Scherer S.E."/>
            <person name="Schneider B."/>
            <person name="Sodergren E."/>
            <person name="Tautz D."/>
            <person name="Vattahil S."/>
            <person name="Villasana D."/>
            <person name="White C.S."/>
            <person name="Wright R."/>
            <person name="Park Y."/>
            <person name="Beeman R.W."/>
            <person name="Lord J."/>
            <person name="Oppert B."/>
            <person name="Lorenzen M."/>
            <person name="Brown S."/>
            <person name="Wang L."/>
            <person name="Savard J."/>
            <person name="Tautz D."/>
            <person name="Richards S."/>
            <person name="Weinstock G."/>
            <person name="Gibbs R.A."/>
            <person name="Liu Y."/>
            <person name="Worley K."/>
            <person name="Weinstock G."/>
            <person name="Elsik C.G."/>
            <person name="Reese J.T."/>
            <person name="Elhaik E."/>
            <person name="Landan G."/>
            <person name="Graur D."/>
            <person name="Arensburger P."/>
            <person name="Atkinson P."/>
            <person name="Beeman R.W."/>
            <person name="Beidler J."/>
            <person name="Brown S.J."/>
            <person name="Demuth J.P."/>
            <person name="Drury D.W."/>
            <person name="Du Y.Z."/>
            <person name="Fujiwara H."/>
            <person name="Lorenzen M."/>
            <person name="Maselli V."/>
            <person name="Osanai M."/>
            <person name="Park Y."/>
            <person name="Robertson H.M."/>
            <person name="Tu Z."/>
            <person name="Wang J.J."/>
            <person name="Wang S."/>
            <person name="Richards S."/>
            <person name="Song H."/>
            <person name="Zhang L."/>
            <person name="Sodergren E."/>
            <person name="Werner D."/>
            <person name="Stanke M."/>
            <person name="Morgenstern B."/>
            <person name="Solovyev V."/>
            <person name="Kosarev P."/>
            <person name="Brown G."/>
            <person name="Chen H.C."/>
            <person name="Ermolaeva O."/>
            <person name="Hlavina W."/>
            <person name="Kapustin Y."/>
            <person name="Kiryutin B."/>
            <person name="Kitts P."/>
            <person name="Maglott D."/>
            <person name="Pruitt K."/>
            <person name="Sapojnikov V."/>
            <person name="Souvorov A."/>
            <person name="Mackey A.J."/>
            <person name="Waterhouse R.M."/>
            <person name="Wyder S."/>
            <person name="Zdobnov E.M."/>
            <person name="Zdobnov E.M."/>
            <person name="Wyder S."/>
            <person name="Kriventseva E.V."/>
            <person name="Kadowaki T."/>
            <person name="Bork P."/>
            <person name="Aranda M."/>
            <person name="Bao R."/>
            <person name="Beermann A."/>
            <person name="Berns N."/>
            <person name="Bolognesi R."/>
            <person name="Bonneton F."/>
            <person name="Bopp D."/>
            <person name="Brown S.J."/>
            <person name="Bucher G."/>
            <person name="Butts T."/>
            <person name="Chaumot A."/>
            <person name="Denell R.E."/>
            <person name="Ferrier D.E."/>
            <person name="Friedrich M."/>
            <person name="Gordon C.M."/>
            <person name="Jindra M."/>
            <person name="Klingler M."/>
            <person name="Lan Q."/>
            <person name="Lattorff H.M."/>
            <person name="Laudet V."/>
            <person name="von Levetsow C."/>
            <person name="Liu Z."/>
            <person name="Lutz R."/>
            <person name="Lynch J.A."/>
            <person name="da Fonseca R.N."/>
            <person name="Posnien N."/>
            <person name="Reuter R."/>
            <person name="Roth S."/>
            <person name="Savard J."/>
            <person name="Schinko J.B."/>
            <person name="Schmitt C."/>
            <person name="Schoppmeier M."/>
            <person name="Schroder R."/>
            <person name="Shippy T.D."/>
            <person name="Simonnet F."/>
            <person name="Marques-Souza H."/>
            <person name="Tautz D."/>
            <person name="Tomoyasu Y."/>
            <person name="Trauner J."/>
            <person name="Van der Zee M."/>
            <person name="Vervoort M."/>
            <person name="Wittkopp N."/>
            <person name="Wimmer E.A."/>
            <person name="Yang X."/>
            <person name="Jones A.K."/>
            <person name="Sattelle D.B."/>
            <person name="Ebert P.R."/>
            <person name="Nelson D."/>
            <person name="Scott J.G."/>
            <person name="Beeman R.W."/>
            <person name="Muthukrishnan S."/>
            <person name="Kramer K.J."/>
            <person name="Arakane Y."/>
            <person name="Beeman R.W."/>
            <person name="Zhu Q."/>
            <person name="Hogenkamp D."/>
            <person name="Dixit R."/>
            <person name="Oppert B."/>
            <person name="Jiang H."/>
            <person name="Zou Z."/>
            <person name="Marshall J."/>
            <person name="Elpidina E."/>
            <person name="Vinokurov K."/>
            <person name="Oppert C."/>
            <person name="Zou Z."/>
            <person name="Evans J."/>
            <person name="Lu Z."/>
            <person name="Zhao P."/>
            <person name="Sumathipala N."/>
            <person name="Altincicek B."/>
            <person name="Vilcinskas A."/>
            <person name="Williams M."/>
            <person name="Hultmark D."/>
            <person name="Hetru C."/>
            <person name="Jiang H."/>
            <person name="Grimmelikhuijzen C.J."/>
            <person name="Hauser F."/>
            <person name="Cazzamali G."/>
            <person name="Williamson M."/>
            <person name="Park Y."/>
            <person name="Li B."/>
            <person name="Tanaka Y."/>
            <person name="Predel R."/>
            <person name="Neupert S."/>
            <person name="Schachtner J."/>
            <person name="Verleyen P."/>
            <person name="Raible F."/>
            <person name="Bork P."/>
            <person name="Friedrich M."/>
            <person name="Walden K.K."/>
            <person name="Robertson H.M."/>
            <person name="Angeli S."/>
            <person name="Foret S."/>
            <person name="Bucher G."/>
            <person name="Schuetz S."/>
            <person name="Maleszka R."/>
            <person name="Wimmer E.A."/>
            <person name="Beeman R.W."/>
            <person name="Lorenzen M."/>
            <person name="Tomoyasu Y."/>
            <person name="Miller S.C."/>
            <person name="Grossmann D."/>
            <person name="Bucher G."/>
        </authorList>
    </citation>
    <scope>NUCLEOTIDE SEQUENCE [LARGE SCALE GENOMIC DNA]</scope>
    <source>
        <strain evidence="5 6">Georgia GA2</strain>
    </source>
</reference>
<dbReference type="STRING" id="7070.D2A2Q2"/>
<evidence type="ECO:0000259" key="4">
    <source>
        <dbReference type="Pfam" id="PF22938"/>
    </source>
</evidence>
<name>D2A2Q2_TRICA</name>
<feature type="domain" description="Integrase zinc-binding" evidence="3">
    <location>
        <begin position="79"/>
        <end position="137"/>
    </location>
</feature>
<feature type="compositionally biased region" description="Low complexity" evidence="2">
    <location>
        <begin position="310"/>
        <end position="320"/>
    </location>
</feature>
<dbReference type="InterPro" id="IPR041588">
    <property type="entry name" value="Integrase_H2C2"/>
</dbReference>
<dbReference type="InterPro" id="IPR054465">
    <property type="entry name" value="Integrase_p58-like_C"/>
</dbReference>
<dbReference type="InterPro" id="IPR050951">
    <property type="entry name" value="Retrovirus_Pol_polyprotein"/>
</dbReference>
<reference evidence="5 6" key="2">
    <citation type="journal article" date="2010" name="Nucleic Acids Res.">
        <title>BeetleBase in 2010: revisions to provide comprehensive genomic information for Tribolium castaneum.</title>
        <authorList>
            <person name="Kim H.S."/>
            <person name="Murphy T."/>
            <person name="Xia J."/>
            <person name="Caragea D."/>
            <person name="Park Y."/>
            <person name="Beeman R.W."/>
            <person name="Lorenzen M.D."/>
            <person name="Butcher S."/>
            <person name="Manak J.R."/>
            <person name="Brown S.J."/>
        </authorList>
    </citation>
    <scope>GENOME REANNOTATION</scope>
    <source>
        <strain evidence="5 6">Georgia GA2</strain>
    </source>
</reference>
<feature type="domain" description="Integrase p58-like C-terminal" evidence="4">
    <location>
        <begin position="272"/>
        <end position="305"/>
    </location>
</feature>
<accession>D2A2Q2</accession>
<evidence type="ECO:0000256" key="1">
    <source>
        <dbReference type="ARBA" id="ARBA00012493"/>
    </source>
</evidence>